<dbReference type="RefSeq" id="WP_166929014.1">
    <property type="nucleotide sequence ID" value="NZ_BAAADD010000011.1"/>
</dbReference>
<evidence type="ECO:0000313" key="8">
    <source>
        <dbReference type="Proteomes" id="UP001499951"/>
    </source>
</evidence>
<feature type="domain" description="RNA polymerase sigma-70 region 2" evidence="5">
    <location>
        <begin position="22"/>
        <end position="82"/>
    </location>
</feature>
<accession>A0ABP3QAU6</accession>
<dbReference type="PANTHER" id="PTHR43133">
    <property type="entry name" value="RNA POLYMERASE ECF-TYPE SIGMA FACTO"/>
    <property type="match status" value="1"/>
</dbReference>
<dbReference type="InterPro" id="IPR036388">
    <property type="entry name" value="WH-like_DNA-bd_sf"/>
</dbReference>
<dbReference type="InterPro" id="IPR013324">
    <property type="entry name" value="RNA_pol_sigma_r3/r4-like"/>
</dbReference>
<dbReference type="InterPro" id="IPR013325">
    <property type="entry name" value="RNA_pol_sigma_r2"/>
</dbReference>
<reference evidence="8" key="1">
    <citation type="journal article" date="2019" name="Int. J. Syst. Evol. Microbiol.">
        <title>The Global Catalogue of Microorganisms (GCM) 10K type strain sequencing project: providing services to taxonomists for standard genome sequencing and annotation.</title>
        <authorList>
            <consortium name="The Broad Institute Genomics Platform"/>
            <consortium name="The Broad Institute Genome Sequencing Center for Infectious Disease"/>
            <person name="Wu L."/>
            <person name="Ma J."/>
        </authorList>
    </citation>
    <scope>NUCLEOTIDE SEQUENCE [LARGE SCALE GENOMIC DNA]</scope>
    <source>
        <strain evidence="8">JCM 15089</strain>
    </source>
</reference>
<evidence type="ECO:0000259" key="6">
    <source>
        <dbReference type="Pfam" id="PF08281"/>
    </source>
</evidence>
<dbReference type="InterPro" id="IPR039425">
    <property type="entry name" value="RNA_pol_sigma-70-like"/>
</dbReference>
<dbReference type="InterPro" id="IPR007627">
    <property type="entry name" value="RNA_pol_sigma70_r2"/>
</dbReference>
<protein>
    <submittedName>
        <fullName evidence="7">RNA polymerase sigma factor</fullName>
    </submittedName>
</protein>
<keyword evidence="2" id="KW-0805">Transcription regulation</keyword>
<proteinExistence type="inferred from homology"/>
<evidence type="ECO:0000259" key="5">
    <source>
        <dbReference type="Pfam" id="PF04542"/>
    </source>
</evidence>
<dbReference type="Proteomes" id="UP001499951">
    <property type="component" value="Unassembled WGS sequence"/>
</dbReference>
<dbReference type="InterPro" id="IPR014284">
    <property type="entry name" value="RNA_pol_sigma-70_dom"/>
</dbReference>
<sequence>MSAPIDANLDSQRWAELDLRFRTPLFAYFLRRVQNRSEAEDLTQEAFLRLARHPDKPHGGGAQAYVFTIAANLLADRGRSLRSRKAKEHDSLGEILERADFVPQLVEGRDPERVLVARETLERVLTGLNDLNARTREVFILSRLENMQHHDIADQLGISVSAVEKHVMKAIAYLGARFLKP</sequence>
<gene>
    <name evidence="7" type="ORF">GCM10008942_36500</name>
</gene>
<feature type="domain" description="RNA polymerase sigma factor 70 region 4 type 2" evidence="6">
    <location>
        <begin position="122"/>
        <end position="172"/>
    </location>
</feature>
<organism evidence="7 8">
    <name type="scientific">Rhizomicrobium electricum</name>
    <dbReference type="NCBI Taxonomy" id="480070"/>
    <lineage>
        <taxon>Bacteria</taxon>
        <taxon>Pseudomonadati</taxon>
        <taxon>Pseudomonadota</taxon>
        <taxon>Alphaproteobacteria</taxon>
        <taxon>Micropepsales</taxon>
        <taxon>Micropepsaceae</taxon>
        <taxon>Rhizomicrobium</taxon>
    </lineage>
</organism>
<comment type="similarity">
    <text evidence="1">Belongs to the sigma-70 factor family. ECF subfamily.</text>
</comment>
<evidence type="ECO:0000256" key="3">
    <source>
        <dbReference type="ARBA" id="ARBA00023082"/>
    </source>
</evidence>
<dbReference type="Pfam" id="PF08281">
    <property type="entry name" value="Sigma70_r4_2"/>
    <property type="match status" value="1"/>
</dbReference>
<keyword evidence="3" id="KW-0731">Sigma factor</keyword>
<dbReference type="NCBIfam" id="TIGR02937">
    <property type="entry name" value="sigma70-ECF"/>
    <property type="match status" value="1"/>
</dbReference>
<dbReference type="Gene3D" id="1.10.10.10">
    <property type="entry name" value="Winged helix-like DNA-binding domain superfamily/Winged helix DNA-binding domain"/>
    <property type="match status" value="1"/>
</dbReference>
<name>A0ABP3QAU6_9PROT</name>
<dbReference type="Pfam" id="PF04542">
    <property type="entry name" value="Sigma70_r2"/>
    <property type="match status" value="1"/>
</dbReference>
<comment type="caution">
    <text evidence="7">The sequence shown here is derived from an EMBL/GenBank/DDBJ whole genome shotgun (WGS) entry which is preliminary data.</text>
</comment>
<evidence type="ECO:0000256" key="1">
    <source>
        <dbReference type="ARBA" id="ARBA00010641"/>
    </source>
</evidence>
<dbReference type="SUPFAM" id="SSF88946">
    <property type="entry name" value="Sigma2 domain of RNA polymerase sigma factors"/>
    <property type="match status" value="1"/>
</dbReference>
<evidence type="ECO:0000313" key="7">
    <source>
        <dbReference type="EMBL" id="GAA0584299.1"/>
    </source>
</evidence>
<dbReference type="Gene3D" id="1.10.1740.10">
    <property type="match status" value="1"/>
</dbReference>
<evidence type="ECO:0000256" key="4">
    <source>
        <dbReference type="ARBA" id="ARBA00023163"/>
    </source>
</evidence>
<dbReference type="CDD" id="cd06171">
    <property type="entry name" value="Sigma70_r4"/>
    <property type="match status" value="1"/>
</dbReference>
<keyword evidence="8" id="KW-1185">Reference proteome</keyword>
<dbReference type="PANTHER" id="PTHR43133:SF63">
    <property type="entry name" value="RNA POLYMERASE SIGMA FACTOR FECI-RELATED"/>
    <property type="match status" value="1"/>
</dbReference>
<dbReference type="EMBL" id="BAAADD010000011">
    <property type="protein sequence ID" value="GAA0584299.1"/>
    <property type="molecule type" value="Genomic_DNA"/>
</dbReference>
<dbReference type="InterPro" id="IPR013249">
    <property type="entry name" value="RNA_pol_sigma70_r4_t2"/>
</dbReference>
<evidence type="ECO:0000256" key="2">
    <source>
        <dbReference type="ARBA" id="ARBA00023015"/>
    </source>
</evidence>
<dbReference type="SUPFAM" id="SSF88659">
    <property type="entry name" value="Sigma3 and sigma4 domains of RNA polymerase sigma factors"/>
    <property type="match status" value="1"/>
</dbReference>
<keyword evidence="4" id="KW-0804">Transcription</keyword>